<comment type="caution">
    <text evidence="1">The sequence shown here is derived from an EMBL/GenBank/DDBJ whole genome shotgun (WGS) entry which is preliminary data.</text>
</comment>
<reference evidence="1" key="1">
    <citation type="submission" date="2019-04" db="EMBL/GenBank/DDBJ databases">
        <title>Sequencing of skin fungus with MAO and IRED activity.</title>
        <authorList>
            <person name="Marsaioli A.J."/>
            <person name="Bonatto J.M.C."/>
            <person name="Reis Junior O."/>
        </authorList>
    </citation>
    <scope>NUCLEOTIDE SEQUENCE</scope>
    <source>
        <strain evidence="1">30M1</strain>
    </source>
</reference>
<name>A0A9P4TCR8_CURKU</name>
<keyword evidence="2" id="KW-1185">Reference proteome</keyword>
<dbReference type="EMBL" id="SWKU01000014">
    <property type="protein sequence ID" value="KAF3000830.1"/>
    <property type="molecule type" value="Genomic_DNA"/>
</dbReference>
<dbReference type="AlphaFoldDB" id="A0A9P4TCR8"/>
<organism evidence="1 2">
    <name type="scientific">Curvularia kusanoi</name>
    <name type="common">Cochliobolus kusanoi</name>
    <dbReference type="NCBI Taxonomy" id="90978"/>
    <lineage>
        <taxon>Eukaryota</taxon>
        <taxon>Fungi</taxon>
        <taxon>Dikarya</taxon>
        <taxon>Ascomycota</taxon>
        <taxon>Pezizomycotina</taxon>
        <taxon>Dothideomycetes</taxon>
        <taxon>Pleosporomycetidae</taxon>
        <taxon>Pleosporales</taxon>
        <taxon>Pleosporineae</taxon>
        <taxon>Pleosporaceae</taxon>
        <taxon>Curvularia</taxon>
    </lineage>
</organism>
<dbReference type="OrthoDB" id="426882at2759"/>
<proteinExistence type="predicted"/>
<gene>
    <name evidence="1" type="ORF">E8E13_006831</name>
</gene>
<evidence type="ECO:0000313" key="1">
    <source>
        <dbReference type="EMBL" id="KAF3000830.1"/>
    </source>
</evidence>
<evidence type="ECO:0000313" key="2">
    <source>
        <dbReference type="Proteomes" id="UP000801428"/>
    </source>
</evidence>
<accession>A0A9P4TCR8</accession>
<dbReference type="Proteomes" id="UP000801428">
    <property type="component" value="Unassembled WGS sequence"/>
</dbReference>
<sequence length="148" mass="16392">MRIRYLRHGFDAYDAWSLLFLIYLGNYALGLLNSDIPDSALKLTTAEVTRSTAALCINGLVAQSQSVYAGTLLSRSMMERLKPADKSLLDRHIIIGAGQIDQPFDSEWPMPNIKVERDEEASMNHVLKDVRKLSIVQEAAKQGTGPSA</sequence>
<protein>
    <submittedName>
        <fullName evidence="1">Uncharacterized protein</fullName>
    </submittedName>
</protein>